<feature type="transmembrane region" description="Helical" evidence="5">
    <location>
        <begin position="13"/>
        <end position="35"/>
    </location>
</feature>
<evidence type="ECO:0000256" key="3">
    <source>
        <dbReference type="ARBA" id="ARBA00023237"/>
    </source>
</evidence>
<protein>
    <recommendedName>
        <fullName evidence="4">Outer membrane protein assembly factor BamD</fullName>
    </recommendedName>
</protein>
<evidence type="ECO:0000256" key="2">
    <source>
        <dbReference type="ARBA" id="ARBA00023136"/>
    </source>
</evidence>
<dbReference type="CDD" id="cd15830">
    <property type="entry name" value="BamD"/>
    <property type="match status" value="1"/>
</dbReference>
<evidence type="ECO:0000259" key="6">
    <source>
        <dbReference type="Pfam" id="PF13525"/>
    </source>
</evidence>
<comment type="function">
    <text evidence="4">Part of the outer membrane protein assembly complex, which is involved in assembly and insertion of beta-barrel proteins into the outer membrane. Constitutes, with BamA, the core component of the assembly machinery.</text>
</comment>
<keyword evidence="5" id="KW-1133">Transmembrane helix</keyword>
<dbReference type="GO" id="GO:0009279">
    <property type="term" value="C:cell outer membrane"/>
    <property type="evidence" value="ECO:0007669"/>
    <property type="project" value="UniProtKB-SubCell"/>
</dbReference>
<comment type="subunit">
    <text evidence="4">Part of the Bam complex, which is composed of the outer membrane protein BamA, and four lipoproteins BamB, BamC, BamD and BamE.</text>
</comment>
<dbReference type="InterPro" id="IPR039565">
    <property type="entry name" value="BamD-like"/>
</dbReference>
<dbReference type="GO" id="GO:0043165">
    <property type="term" value="P:Gram-negative-bacterium-type cell outer membrane assembly"/>
    <property type="evidence" value="ECO:0007669"/>
    <property type="project" value="UniProtKB-UniRule"/>
</dbReference>
<evidence type="ECO:0000256" key="1">
    <source>
        <dbReference type="ARBA" id="ARBA00022729"/>
    </source>
</evidence>
<comment type="similarity">
    <text evidence="4">Belongs to the BamD family.</text>
</comment>
<dbReference type="Gene3D" id="1.25.40.10">
    <property type="entry name" value="Tetratricopeptide repeat domain"/>
    <property type="match status" value="1"/>
</dbReference>
<dbReference type="NCBIfam" id="TIGR03302">
    <property type="entry name" value="OM_YfiO"/>
    <property type="match status" value="1"/>
</dbReference>
<keyword evidence="2 4" id="KW-0472">Membrane</keyword>
<keyword evidence="1 4" id="KW-0732">Signal</keyword>
<gene>
    <name evidence="4 7" type="primary">bamD</name>
    <name evidence="7" type="ORF">ACHINZ_4860</name>
</gene>
<sequence length="245" mass="29194">MNNLHNNSNVYKYFFKIIGYYLILVICNLSIYGCINHNDLKSTNFTSDIYNLSKKELQEGHYYKAIKLLEELNNNHPFNNIVKYVKLDLIYAYYKIHEYSQAIKLINTFIRFNQADKNIDYVLYMRAVIAQELDNHTSFQKIFGIDYTDRDTENAEIAFKIFNQLVEHFPNSKYLVDVKHRILFLKERLAKHELSIVRFYNKIGAHIAVINRVKYMIKHYPNTKSTNNALKYMKTAYKILDIKDN</sequence>
<accession>A0AAT9G511</accession>
<keyword evidence="3 4" id="KW-0998">Cell outer membrane</keyword>
<dbReference type="Pfam" id="PF13525">
    <property type="entry name" value="YfiO"/>
    <property type="match status" value="1"/>
</dbReference>
<feature type="domain" description="Outer membrane lipoprotein BamD-like" evidence="6">
    <location>
        <begin position="47"/>
        <end position="244"/>
    </location>
</feature>
<evidence type="ECO:0000256" key="5">
    <source>
        <dbReference type="SAM" id="Phobius"/>
    </source>
</evidence>
<dbReference type="GO" id="GO:0051205">
    <property type="term" value="P:protein insertion into membrane"/>
    <property type="evidence" value="ECO:0007669"/>
    <property type="project" value="UniProtKB-UniRule"/>
</dbReference>
<organism evidence="7">
    <name type="scientific">Candidatus Aschnera chinzeii</name>
    <dbReference type="NCBI Taxonomy" id="1485666"/>
    <lineage>
        <taxon>Bacteria</taxon>
        <taxon>Pseudomonadati</taxon>
        <taxon>Pseudomonadota</taxon>
        <taxon>Gammaproteobacteria</taxon>
        <taxon>Enterobacterales</taxon>
        <taxon>Enterobacteriaceae</taxon>
        <taxon>Candidatus Aschnera</taxon>
    </lineage>
</organism>
<dbReference type="AlphaFoldDB" id="A0AAT9G511"/>
<dbReference type="HAMAP" id="MF_00922">
    <property type="entry name" value="OM_assembly_BamD"/>
    <property type="match status" value="1"/>
</dbReference>
<dbReference type="InterPro" id="IPR011990">
    <property type="entry name" value="TPR-like_helical_dom_sf"/>
</dbReference>
<reference evidence="7" key="2">
    <citation type="submission" date="2023-10" db="EMBL/GenBank/DDBJ databases">
        <authorList>
            <person name="Koga R."/>
            <person name="Fukatsu T."/>
        </authorList>
    </citation>
    <scope>NUCLEOTIDE SEQUENCE</scope>
    <source>
        <strain evidence="7">Kw-01</strain>
    </source>
</reference>
<evidence type="ECO:0000256" key="4">
    <source>
        <dbReference type="HAMAP-Rule" id="MF_00922"/>
    </source>
</evidence>
<proteinExistence type="inferred from homology"/>
<evidence type="ECO:0000313" key="7">
    <source>
        <dbReference type="EMBL" id="BET44813.1"/>
    </source>
</evidence>
<keyword evidence="5" id="KW-0812">Transmembrane</keyword>
<name>A0AAT9G511_9ENTR</name>
<dbReference type="InterPro" id="IPR017689">
    <property type="entry name" value="BamD"/>
</dbReference>
<dbReference type="EMBL" id="AP028961">
    <property type="protein sequence ID" value="BET44813.1"/>
    <property type="molecule type" value="Genomic_DNA"/>
</dbReference>
<dbReference type="SUPFAM" id="SSF48452">
    <property type="entry name" value="TPR-like"/>
    <property type="match status" value="1"/>
</dbReference>
<reference evidence="7" key="1">
    <citation type="journal article" date="2023" name="Front. Microbiol.">
        <title>Genome analysis of Candidatus Aschnera chinzeii, the bacterial endosymbiont of the blood-sucking bat fly Penicillidia jenynsii (Insecta: Diptera: Nycteribiidae).</title>
        <authorList>
            <person name="Koga R."/>
            <person name="Moriyama M."/>
            <person name="Nozaki T."/>
            <person name="Fukatsu T."/>
        </authorList>
    </citation>
    <scope>NUCLEOTIDE SEQUENCE</scope>
    <source>
        <strain evidence="7">Kw-01</strain>
    </source>
</reference>
<comment type="subcellular location">
    <subcellularLocation>
        <location evidence="4">Cell outer membrane</location>
    </subcellularLocation>
</comment>